<dbReference type="Proteomes" id="UP000299084">
    <property type="component" value="Unassembled WGS sequence"/>
</dbReference>
<feature type="region of interest" description="Disordered" evidence="1">
    <location>
        <begin position="131"/>
        <end position="183"/>
    </location>
</feature>
<sequence>MWLCLAPATECLCPHLASVTAPLAFLATSCPAALVAATSAHLQWMFLDQEEQADIHTKPNDLKAHSSFCYDKLIPCKTVGVEPRAKVQPVKSGQFALPMQPTINKNTWSHPQQHLYHLDLHMATNHRASATLRSGQKPAMVTRKRTHPTKSSGAPPSRQPHAPRWLTLPLSAVPLGRSPGSGW</sequence>
<keyword evidence="2" id="KW-0689">Ribosomal protein</keyword>
<evidence type="ECO:0000256" key="1">
    <source>
        <dbReference type="SAM" id="MobiDB-lite"/>
    </source>
</evidence>
<comment type="caution">
    <text evidence="2">The sequence shown here is derived from an EMBL/GenBank/DDBJ whole genome shotgun (WGS) entry which is preliminary data.</text>
</comment>
<dbReference type="GO" id="GO:0005840">
    <property type="term" value="C:ribosome"/>
    <property type="evidence" value="ECO:0007669"/>
    <property type="project" value="UniProtKB-KW"/>
</dbReference>
<reference evidence="2 3" key="1">
    <citation type="journal article" date="2019" name="Mol. Ecol. Resour.">
        <title>Improving Illumina assemblies with Hi-C and long reads: an example with the North African dromedary.</title>
        <authorList>
            <person name="Elbers J.P."/>
            <person name="Rogers M.F."/>
            <person name="Perelman P.L."/>
            <person name="Proskuryakova A.A."/>
            <person name="Serdyukova N.A."/>
            <person name="Johnson W.E."/>
            <person name="Horin P."/>
            <person name="Corander J."/>
            <person name="Murphy D."/>
            <person name="Burger P.A."/>
        </authorList>
    </citation>
    <scope>NUCLEOTIDE SEQUENCE [LARGE SCALE GENOMIC DNA]</scope>
    <source>
        <strain evidence="2">Drom800</strain>
        <tissue evidence="2">Blood</tissue>
    </source>
</reference>
<name>A0A5N4CBA7_CAMDR</name>
<dbReference type="AlphaFoldDB" id="A0A5N4CBA7"/>
<accession>A0A5N4CBA7</accession>
<evidence type="ECO:0000313" key="2">
    <source>
        <dbReference type="EMBL" id="KAB1256198.1"/>
    </source>
</evidence>
<proteinExistence type="predicted"/>
<protein>
    <submittedName>
        <fullName evidence="2">60S ribosomal protein L28</fullName>
    </submittedName>
</protein>
<gene>
    <name evidence="2" type="ORF">Cadr_000027679</name>
</gene>
<keyword evidence="2" id="KW-0687">Ribonucleoprotein</keyword>
<dbReference type="EMBL" id="JWIN03000030">
    <property type="protein sequence ID" value="KAB1256198.1"/>
    <property type="molecule type" value="Genomic_DNA"/>
</dbReference>
<organism evidence="2 3">
    <name type="scientific">Camelus dromedarius</name>
    <name type="common">Dromedary</name>
    <name type="synonym">Arabian camel</name>
    <dbReference type="NCBI Taxonomy" id="9838"/>
    <lineage>
        <taxon>Eukaryota</taxon>
        <taxon>Metazoa</taxon>
        <taxon>Chordata</taxon>
        <taxon>Craniata</taxon>
        <taxon>Vertebrata</taxon>
        <taxon>Euteleostomi</taxon>
        <taxon>Mammalia</taxon>
        <taxon>Eutheria</taxon>
        <taxon>Laurasiatheria</taxon>
        <taxon>Artiodactyla</taxon>
        <taxon>Tylopoda</taxon>
        <taxon>Camelidae</taxon>
        <taxon>Camelus</taxon>
    </lineage>
</organism>
<keyword evidence="3" id="KW-1185">Reference proteome</keyword>
<evidence type="ECO:0000313" key="3">
    <source>
        <dbReference type="Proteomes" id="UP000299084"/>
    </source>
</evidence>